<dbReference type="PANTHER" id="PTHR32089">
    <property type="entry name" value="METHYL-ACCEPTING CHEMOTAXIS PROTEIN MCPB"/>
    <property type="match status" value="1"/>
</dbReference>
<dbReference type="SMART" id="SM00304">
    <property type="entry name" value="HAMP"/>
    <property type="match status" value="2"/>
</dbReference>
<dbReference type="EMBL" id="BJZO01000123">
    <property type="protein sequence ID" value="GEO82870.1"/>
    <property type="molecule type" value="Genomic_DNA"/>
</dbReference>
<evidence type="ECO:0000256" key="4">
    <source>
        <dbReference type="SAM" id="MobiDB-lite"/>
    </source>
</evidence>
<sequence>MTGGGMYSKMRVWAKIMVAMGATVALVTVVLTVLSLHALDRMIAQAERTELEGHMRTITQAIALEARQGEAMSALVATLPDVQEHFAARDRDALARQFLPVYDVLAKGYDVEQFQFHTPPATSFLRLHKPEKYGDDLSSFRHTVVIANQTHQPTRGLEVGVAGLGLRAVMPVFSHGTALGTVEFGLSFGQAFFDHFKAMNGADVALYLLDKDKITPFGRTYDGAPIMPEDMLRAALAGTPQFYHSAMVGRQKGETGIVTAPRAAYARVIPDYAGDPLGVIEISMDRSAYQATFDAARNTALLVGAATLLVGLMLSLLTARGLTRRISLLIEGVGAVARGDLANEIPECGADELGDLARAARDMRHQLHDLAQEVRTHTGTVDLAARDIAGAIEGQAATSSQMSASVAEITSTMEELSASSTQIAEHSKSVVEIANTTYESAKKGSEAMALVLGKMDDIESDNQNSLREILDLGNKSKEISRVMEIINAVADQTKLIAFNAALEAASAGDAGRRFGVVAAEIRRLADSVTDSTGEIETKIGLIQDSISRLVITSEKGASTILAGREATTHTAERMADLVEAARQTSSAAQQISLSTQQQRTASTQVVIALREIVAASSHTAQSLARVSEISREMAHLSADLGTLVNRFRLSTATSGETTGIPPAPATPAMPEGTSPSLPSPPARP</sequence>
<evidence type="ECO:0000256" key="1">
    <source>
        <dbReference type="ARBA" id="ARBA00023224"/>
    </source>
</evidence>
<dbReference type="Pfam" id="PF00672">
    <property type="entry name" value="HAMP"/>
    <property type="match status" value="1"/>
</dbReference>
<keyword evidence="1 3" id="KW-0807">Transducer</keyword>
<dbReference type="InterPro" id="IPR003660">
    <property type="entry name" value="HAMP_dom"/>
</dbReference>
<evidence type="ECO:0000259" key="5">
    <source>
        <dbReference type="PROSITE" id="PS50111"/>
    </source>
</evidence>
<dbReference type="Gene3D" id="1.10.287.950">
    <property type="entry name" value="Methyl-accepting chemotaxis protein"/>
    <property type="match status" value="1"/>
</dbReference>
<dbReference type="InterPro" id="IPR029150">
    <property type="entry name" value="dCache_3"/>
</dbReference>
<dbReference type="SUPFAM" id="SSF103190">
    <property type="entry name" value="Sensory domain-like"/>
    <property type="match status" value="1"/>
</dbReference>
<name>A0A512HBV8_9PROT</name>
<dbReference type="PANTHER" id="PTHR32089:SF112">
    <property type="entry name" value="LYSOZYME-LIKE PROTEIN-RELATED"/>
    <property type="match status" value="1"/>
</dbReference>
<keyword evidence="8" id="KW-1185">Reference proteome</keyword>
<accession>A0A512HBV8</accession>
<dbReference type="Pfam" id="PF00015">
    <property type="entry name" value="MCPsignal"/>
    <property type="match status" value="1"/>
</dbReference>
<comment type="caution">
    <text evidence="7">The sequence shown here is derived from an EMBL/GenBank/DDBJ whole genome shotgun (WGS) entry which is preliminary data.</text>
</comment>
<dbReference type="Pfam" id="PF14827">
    <property type="entry name" value="dCache_3"/>
    <property type="match status" value="1"/>
</dbReference>
<evidence type="ECO:0000256" key="3">
    <source>
        <dbReference type="PROSITE-ProRule" id="PRU00284"/>
    </source>
</evidence>
<evidence type="ECO:0000259" key="6">
    <source>
        <dbReference type="PROSITE" id="PS50885"/>
    </source>
</evidence>
<evidence type="ECO:0000313" key="8">
    <source>
        <dbReference type="Proteomes" id="UP000321567"/>
    </source>
</evidence>
<comment type="similarity">
    <text evidence="2">Belongs to the methyl-accepting chemotaxis (MCP) protein family.</text>
</comment>
<dbReference type="GO" id="GO:0007165">
    <property type="term" value="P:signal transduction"/>
    <property type="evidence" value="ECO:0007669"/>
    <property type="project" value="UniProtKB-KW"/>
</dbReference>
<dbReference type="PROSITE" id="PS50111">
    <property type="entry name" value="CHEMOTAXIS_TRANSDUC_2"/>
    <property type="match status" value="1"/>
</dbReference>
<feature type="domain" description="HAMP" evidence="6">
    <location>
        <begin position="320"/>
        <end position="372"/>
    </location>
</feature>
<dbReference type="Proteomes" id="UP000321567">
    <property type="component" value="Unassembled WGS sequence"/>
</dbReference>
<dbReference type="GO" id="GO:0016020">
    <property type="term" value="C:membrane"/>
    <property type="evidence" value="ECO:0007669"/>
    <property type="project" value="InterPro"/>
</dbReference>
<feature type="domain" description="Methyl-accepting transducer" evidence="5">
    <location>
        <begin position="377"/>
        <end position="613"/>
    </location>
</feature>
<evidence type="ECO:0000256" key="2">
    <source>
        <dbReference type="ARBA" id="ARBA00029447"/>
    </source>
</evidence>
<dbReference type="InterPro" id="IPR029151">
    <property type="entry name" value="Sensor-like_sf"/>
</dbReference>
<gene>
    <name evidence="7" type="ORF">ROR02_30010</name>
</gene>
<dbReference type="InterPro" id="IPR004089">
    <property type="entry name" value="MCPsignal_dom"/>
</dbReference>
<evidence type="ECO:0000313" key="7">
    <source>
        <dbReference type="EMBL" id="GEO82870.1"/>
    </source>
</evidence>
<dbReference type="PROSITE" id="PS50885">
    <property type="entry name" value="HAMP"/>
    <property type="match status" value="1"/>
</dbReference>
<feature type="region of interest" description="Disordered" evidence="4">
    <location>
        <begin position="653"/>
        <end position="684"/>
    </location>
</feature>
<dbReference type="CDD" id="cd06225">
    <property type="entry name" value="HAMP"/>
    <property type="match status" value="1"/>
</dbReference>
<protein>
    <submittedName>
        <fullName evidence="7">Methyl-accepting chemotaxis protein</fullName>
    </submittedName>
</protein>
<dbReference type="AlphaFoldDB" id="A0A512HBV8"/>
<reference evidence="7 8" key="1">
    <citation type="submission" date="2019-07" db="EMBL/GenBank/DDBJ databases">
        <title>Whole genome shotgun sequence of Rhodospirillum oryzae NBRC 107573.</title>
        <authorList>
            <person name="Hosoyama A."/>
            <person name="Uohara A."/>
            <person name="Ohji S."/>
            <person name="Ichikawa N."/>
        </authorList>
    </citation>
    <scope>NUCLEOTIDE SEQUENCE [LARGE SCALE GENOMIC DNA]</scope>
    <source>
        <strain evidence="7 8">NBRC 107573</strain>
    </source>
</reference>
<proteinExistence type="inferred from homology"/>
<dbReference type="SUPFAM" id="SSF58104">
    <property type="entry name" value="Methyl-accepting chemotaxis protein (MCP) signaling domain"/>
    <property type="match status" value="1"/>
</dbReference>
<dbReference type="SMART" id="SM00283">
    <property type="entry name" value="MA"/>
    <property type="match status" value="1"/>
</dbReference>
<organism evidence="7 8">
    <name type="scientific">Pararhodospirillum oryzae</name>
    <dbReference type="NCBI Taxonomy" id="478448"/>
    <lineage>
        <taxon>Bacteria</taxon>
        <taxon>Pseudomonadati</taxon>
        <taxon>Pseudomonadota</taxon>
        <taxon>Alphaproteobacteria</taxon>
        <taxon>Rhodospirillales</taxon>
        <taxon>Rhodospirillaceae</taxon>
        <taxon>Pararhodospirillum</taxon>
    </lineage>
</organism>